<feature type="signal peptide" evidence="1">
    <location>
        <begin position="1"/>
        <end position="23"/>
    </location>
</feature>
<dbReference type="AlphaFoldDB" id="A0A1S3XIB2"/>
<name>A0A1S3XIB2_TOBAC</name>
<reference evidence="2" key="1">
    <citation type="submission" date="2025-08" db="UniProtKB">
        <authorList>
            <consortium name="RefSeq"/>
        </authorList>
    </citation>
    <scope>IDENTIFICATION</scope>
</reference>
<accession>A0A1S3XIB2</accession>
<proteinExistence type="predicted"/>
<sequence length="104" mass="10816">MAAAARRGCCCVLSLLLLPVASLLPALVLLPAASSSSPPCCRAANVSAVWLLLLQFPSSPNAPPSSFVYCLSFRADSSHFDAIIVSGQICFWSSSSSLRSGTLL</sequence>
<dbReference type="KEGG" id="nta:107765453"/>
<keyword evidence="1" id="KW-0732">Signal</keyword>
<feature type="chain" id="PRO_5010370385" evidence="1">
    <location>
        <begin position="24"/>
        <end position="104"/>
    </location>
</feature>
<evidence type="ECO:0000313" key="2">
    <source>
        <dbReference type="RefSeq" id="XP_016439589.1"/>
    </source>
</evidence>
<dbReference type="PaxDb" id="4097-A0A1S3XIB2"/>
<dbReference type="RefSeq" id="XP_016439589.1">
    <property type="nucleotide sequence ID" value="XM_016584103.1"/>
</dbReference>
<organism evidence="2">
    <name type="scientific">Nicotiana tabacum</name>
    <name type="common">Common tobacco</name>
    <dbReference type="NCBI Taxonomy" id="4097"/>
    <lineage>
        <taxon>Eukaryota</taxon>
        <taxon>Viridiplantae</taxon>
        <taxon>Streptophyta</taxon>
        <taxon>Embryophyta</taxon>
        <taxon>Tracheophyta</taxon>
        <taxon>Spermatophyta</taxon>
        <taxon>Magnoliopsida</taxon>
        <taxon>eudicotyledons</taxon>
        <taxon>Gunneridae</taxon>
        <taxon>Pentapetalae</taxon>
        <taxon>asterids</taxon>
        <taxon>lamiids</taxon>
        <taxon>Solanales</taxon>
        <taxon>Solanaceae</taxon>
        <taxon>Nicotianoideae</taxon>
        <taxon>Nicotianeae</taxon>
        <taxon>Nicotiana</taxon>
    </lineage>
</organism>
<protein>
    <submittedName>
        <fullName evidence="2">Uncharacterized protein</fullName>
    </submittedName>
</protein>
<gene>
    <name evidence="2" type="primary">LOC107765453</name>
</gene>
<evidence type="ECO:0000256" key="1">
    <source>
        <dbReference type="SAM" id="SignalP"/>
    </source>
</evidence>